<dbReference type="Pfam" id="PF03993">
    <property type="entry name" value="DUF349"/>
    <property type="match status" value="5"/>
</dbReference>
<keyword evidence="1" id="KW-0175">Coiled coil</keyword>
<accession>A0A644UQY8</accession>
<dbReference type="AlphaFoldDB" id="A0A644UQY8"/>
<feature type="region of interest" description="Disordered" evidence="2">
    <location>
        <begin position="43"/>
        <end position="70"/>
    </location>
</feature>
<feature type="coiled-coil region" evidence="1">
    <location>
        <begin position="596"/>
        <end position="664"/>
    </location>
</feature>
<organism evidence="3">
    <name type="scientific">bioreactor metagenome</name>
    <dbReference type="NCBI Taxonomy" id="1076179"/>
    <lineage>
        <taxon>unclassified sequences</taxon>
        <taxon>metagenomes</taxon>
        <taxon>ecological metagenomes</taxon>
    </lineage>
</organism>
<feature type="compositionally biased region" description="Polar residues" evidence="2">
    <location>
        <begin position="7"/>
        <end position="17"/>
    </location>
</feature>
<dbReference type="InterPro" id="IPR007139">
    <property type="entry name" value="DUF349"/>
</dbReference>
<feature type="region of interest" description="Disordered" evidence="2">
    <location>
        <begin position="7"/>
        <end position="31"/>
    </location>
</feature>
<evidence type="ECO:0000256" key="2">
    <source>
        <dbReference type="SAM" id="MobiDB-lite"/>
    </source>
</evidence>
<sequence>MAKLILTQINMDNQNQDVELPEMEHQSEETTQEMINDVVEEKIEETKAEEAPKAAVEEENKPQKNQSNAQNDFSAEILSAEHDEELENQETETLDELTAHYSKMNREELVEEIKSLANSQNIEQMKMRSNIVRNAFRALTDDLRNKAKENFLKEGGLEEDFKFEDDNLDIEFNKYYSLYREKRQHYIDEQERIKQENVAKKNETLEELRLLLNSEESLKEIYDKFNLIQDKWKSIGQVPRSEVNGLWQNYHFLIEKFYDKVKINRELRDLDLKRNLDAKIELCEKAEGLMIEPSLNVAFKSLQEIHQQWKEIGSVPMDKNEEIWERFKNASDQINKRRQEYYDTLKAELDNNLLAKQALCEKAEAIVKSEHTSISQWNTTSNDLNEMLKLWKTIGAVPQKENESIWNRFKSSLDTFFEAKKVVFEKMKEDQDVNYNKKVEICVKAEAISERNDWRNATQELLQLQKEWKDIGYVQKKLADKLWARFRAACDKFFERKSTFFQSNRESEVENLAKKEALITAVKEFQFGQNKEENLNAIKDFQRQWSEIGYVPSNEKERLQKEFRAAINSHFEKLQIDAQEFKLNSFKERLSHSDDYKSVSKEKRFLLDKIQKLKEEIKLWENNLGFLANSKQADILKAEFEKKMENARKEIALEEAKLKMIDQAAEKTN</sequence>
<dbReference type="EMBL" id="VSSQ01000150">
    <property type="protein sequence ID" value="MPL81458.1"/>
    <property type="molecule type" value="Genomic_DNA"/>
</dbReference>
<evidence type="ECO:0000313" key="3">
    <source>
        <dbReference type="EMBL" id="MPL81458.1"/>
    </source>
</evidence>
<proteinExistence type="predicted"/>
<reference evidence="3" key="1">
    <citation type="submission" date="2019-08" db="EMBL/GenBank/DDBJ databases">
        <authorList>
            <person name="Kucharzyk K."/>
            <person name="Murdoch R.W."/>
            <person name="Higgins S."/>
            <person name="Loffler F."/>
        </authorList>
    </citation>
    <scope>NUCLEOTIDE SEQUENCE</scope>
</reference>
<feature type="compositionally biased region" description="Basic and acidic residues" evidence="2">
    <location>
        <begin position="43"/>
        <end position="62"/>
    </location>
</feature>
<gene>
    <name evidence="3" type="ORF">SDC9_27378</name>
</gene>
<evidence type="ECO:0008006" key="4">
    <source>
        <dbReference type="Google" id="ProtNLM"/>
    </source>
</evidence>
<evidence type="ECO:0000256" key="1">
    <source>
        <dbReference type="SAM" id="Coils"/>
    </source>
</evidence>
<comment type="caution">
    <text evidence="3">The sequence shown here is derived from an EMBL/GenBank/DDBJ whole genome shotgun (WGS) entry which is preliminary data.</text>
</comment>
<name>A0A644UQY8_9ZZZZ</name>
<protein>
    <recommendedName>
        <fullName evidence="4">DUF349 domain-containing protein</fullName>
    </recommendedName>
</protein>